<accession>A0ABV2WC04</accession>
<dbReference type="InterPro" id="IPR003587">
    <property type="entry name" value="Hint_dom_N"/>
</dbReference>
<dbReference type="PROSITE" id="PS50818">
    <property type="entry name" value="INTEIN_C_TER"/>
    <property type="match status" value="1"/>
</dbReference>
<dbReference type="Pfam" id="PF03752">
    <property type="entry name" value="ALF"/>
    <property type="match status" value="4"/>
</dbReference>
<dbReference type="InterPro" id="IPR032724">
    <property type="entry name" value="SCP1.201-like"/>
</dbReference>
<keyword evidence="4" id="KW-1185">Reference proteome</keyword>
<dbReference type="InterPro" id="IPR005506">
    <property type="entry name" value="DUF312_ALF"/>
</dbReference>
<evidence type="ECO:0000313" key="3">
    <source>
        <dbReference type="EMBL" id="MEU0710871.1"/>
    </source>
</evidence>
<feature type="domain" description="Hint" evidence="2">
    <location>
        <begin position="475"/>
        <end position="576"/>
    </location>
</feature>
<evidence type="ECO:0000313" key="4">
    <source>
        <dbReference type="Proteomes" id="UP001550378"/>
    </source>
</evidence>
<dbReference type="InterPro" id="IPR030934">
    <property type="entry name" value="Intein_C"/>
</dbReference>
<reference evidence="3 4" key="1">
    <citation type="submission" date="2024-06" db="EMBL/GenBank/DDBJ databases">
        <title>The Natural Products Discovery Center: Release of the First 8490 Sequenced Strains for Exploring Actinobacteria Biosynthetic Diversity.</title>
        <authorList>
            <person name="Kalkreuter E."/>
            <person name="Kautsar S.A."/>
            <person name="Yang D."/>
            <person name="Bader C.D."/>
            <person name="Teijaro C.N."/>
            <person name="Fluegel L."/>
            <person name="Davis C.M."/>
            <person name="Simpson J.R."/>
            <person name="Lauterbach L."/>
            <person name="Steele A.D."/>
            <person name="Gui C."/>
            <person name="Meng S."/>
            <person name="Li G."/>
            <person name="Viehrig K."/>
            <person name="Ye F."/>
            <person name="Su P."/>
            <person name="Kiefer A.F."/>
            <person name="Nichols A."/>
            <person name="Cepeda A.J."/>
            <person name="Yan W."/>
            <person name="Fan B."/>
            <person name="Jiang Y."/>
            <person name="Adhikari A."/>
            <person name="Zheng C.-J."/>
            <person name="Schuster L."/>
            <person name="Cowan T.M."/>
            <person name="Smanski M.J."/>
            <person name="Chevrette M.G."/>
            <person name="De Carvalho L.P.S."/>
            <person name="Shen B."/>
        </authorList>
    </citation>
    <scope>NUCLEOTIDE SEQUENCE [LARGE SCALE GENOMIC DNA]</scope>
    <source>
        <strain evidence="3 4">NPDC006337</strain>
    </source>
</reference>
<evidence type="ECO:0000256" key="1">
    <source>
        <dbReference type="SAM" id="MobiDB-lite"/>
    </source>
</evidence>
<organism evidence="3 4">
    <name type="scientific">Streptomyces lavendulocolor</name>
    <dbReference type="NCBI Taxonomy" id="67316"/>
    <lineage>
        <taxon>Bacteria</taxon>
        <taxon>Bacillati</taxon>
        <taxon>Actinomycetota</taxon>
        <taxon>Actinomycetes</taxon>
        <taxon>Kitasatosporales</taxon>
        <taxon>Streptomycetaceae</taxon>
        <taxon>Streptomyces</taxon>
    </lineage>
</organism>
<name>A0ABV2WC04_9ACTN</name>
<proteinExistence type="predicted"/>
<dbReference type="EMBL" id="JBEXZR010000029">
    <property type="protein sequence ID" value="MEU0710871.1"/>
    <property type="molecule type" value="Genomic_DNA"/>
</dbReference>
<gene>
    <name evidence="3" type="ORF">ABZ508_26255</name>
</gene>
<dbReference type="Pfam" id="PF07591">
    <property type="entry name" value="PT-HINT"/>
    <property type="match status" value="1"/>
</dbReference>
<feature type="region of interest" description="Disordered" evidence="1">
    <location>
        <begin position="360"/>
        <end position="379"/>
    </location>
</feature>
<dbReference type="CDD" id="cd00081">
    <property type="entry name" value="Hint"/>
    <property type="match status" value="1"/>
</dbReference>
<dbReference type="RefSeq" id="WP_359657472.1">
    <property type="nucleotide sequence ID" value="NZ_JBEXZP010000196.1"/>
</dbReference>
<feature type="compositionally biased region" description="Basic and acidic residues" evidence="1">
    <location>
        <begin position="360"/>
        <end position="376"/>
    </location>
</feature>
<dbReference type="Proteomes" id="UP001550378">
    <property type="component" value="Unassembled WGS sequence"/>
</dbReference>
<dbReference type="InterPro" id="IPR036844">
    <property type="entry name" value="Hint_dom_sf"/>
</dbReference>
<dbReference type="SUPFAM" id="SSF51294">
    <property type="entry name" value="Hedgehog/intein (Hint) domain"/>
    <property type="match status" value="1"/>
</dbReference>
<dbReference type="SMART" id="SM00306">
    <property type="entry name" value="HintN"/>
    <property type="match status" value="1"/>
</dbReference>
<sequence length="760" mass="82087">MAKGRALAVKAMKNGDHGPWTQEAAAAALAGDDTAILVYLRTGRDEAAARDMRFQVEQLASDSPYQVVRDAAVQALKGSNKDVDTFLRQGQHQVAVTEYRIKVGQVHSTGGPVVKEASKALLQENDPKKLAAFLLADQYTARNTDERIRAGQLLSSGGPQVKAAARIALTGPEDELHEFIEYGQYQADSKDQLTAAHIAQATQLIAQAARTAADARTTSWRAAAAAANAAKAVTEASNAATEAKKSEAQAAVYAADADKSAHTAETSAAQAAKSAATARKAAADANRDADNAEASAFRAQFSANYARDSAAKARKAAAEARESAERAGKSSEAAAADEKAAWTRTEQLLKAELEEAKRQAEAELKRKQQEEADRRSHTCYQPLTERGDYAFLQCVKRNGDKAIIEPPQVPGFLKDLALELTGINGILDCLDDPQFKKCTLALAEVIPAGKLLKFRKLEKLGELAEKVRLRKPNCPACFLPGTKVLMAGGSTKNIEEIRPGDRVVATDPATGVTGPQPVARQIITKDDKWFSELTVSTPSGSEKLNPTYEHLFWSPSEKTWVRAADLRKGMTLRTPDGAEHVTVEKNRPYSLRTTTYNLSVFGVHTYYVLAGTTPVLVHNCFEFDPRAIGHGLPEWKKGDPTLGRFIDGEGISHEMVSGRPAGDLRLIDLVNERLQKKGFAGKSGNADHVEVKFAALMWEQGIDSAEIVINYPTGPCMLPLGCNDVLNAVLGNKTLKVHWPDGKGGYQSHTYGNGRPKRKS</sequence>
<dbReference type="Pfam" id="PF14428">
    <property type="entry name" value="DddA-like"/>
    <property type="match status" value="1"/>
</dbReference>
<dbReference type="Gene3D" id="2.170.16.10">
    <property type="entry name" value="Hedgehog/Intein (Hint) domain"/>
    <property type="match status" value="1"/>
</dbReference>
<evidence type="ECO:0000259" key="2">
    <source>
        <dbReference type="SMART" id="SM00306"/>
    </source>
</evidence>
<comment type="caution">
    <text evidence="3">The sequence shown here is derived from an EMBL/GenBank/DDBJ whole genome shotgun (WGS) entry which is preliminary data.</text>
</comment>
<protein>
    <submittedName>
        <fullName evidence="3">DddA-like double-stranded DNA deaminase toxin</fullName>
    </submittedName>
</protein>